<gene>
    <name evidence="3" type="ORF">R3P38DRAFT_3250292</name>
</gene>
<dbReference type="EMBL" id="JAWWNJ010000001">
    <property type="protein sequence ID" value="KAK7064750.1"/>
    <property type="molecule type" value="Genomic_DNA"/>
</dbReference>
<keyword evidence="2" id="KW-0812">Transmembrane</keyword>
<dbReference type="Proteomes" id="UP001362999">
    <property type="component" value="Unassembled WGS sequence"/>
</dbReference>
<feature type="region of interest" description="Disordered" evidence="1">
    <location>
        <begin position="210"/>
        <end position="237"/>
    </location>
</feature>
<keyword evidence="2" id="KW-0472">Membrane</keyword>
<feature type="compositionally biased region" description="Basic and acidic residues" evidence="1">
    <location>
        <begin position="215"/>
        <end position="232"/>
    </location>
</feature>
<comment type="caution">
    <text evidence="3">The sequence shown here is derived from an EMBL/GenBank/DDBJ whole genome shotgun (WGS) entry which is preliminary data.</text>
</comment>
<evidence type="ECO:0000256" key="1">
    <source>
        <dbReference type="SAM" id="MobiDB-lite"/>
    </source>
</evidence>
<evidence type="ECO:0000256" key="2">
    <source>
        <dbReference type="SAM" id="Phobius"/>
    </source>
</evidence>
<feature type="transmembrane region" description="Helical" evidence="2">
    <location>
        <begin position="51"/>
        <end position="73"/>
    </location>
</feature>
<proteinExistence type="predicted"/>
<dbReference type="AlphaFoldDB" id="A0AAW0EIZ1"/>
<organism evidence="3 4">
    <name type="scientific">Favolaschia claudopus</name>
    <dbReference type="NCBI Taxonomy" id="2862362"/>
    <lineage>
        <taxon>Eukaryota</taxon>
        <taxon>Fungi</taxon>
        <taxon>Dikarya</taxon>
        <taxon>Basidiomycota</taxon>
        <taxon>Agaricomycotina</taxon>
        <taxon>Agaricomycetes</taxon>
        <taxon>Agaricomycetidae</taxon>
        <taxon>Agaricales</taxon>
        <taxon>Marasmiineae</taxon>
        <taxon>Mycenaceae</taxon>
        <taxon>Favolaschia</taxon>
    </lineage>
</organism>
<feature type="transmembrane region" description="Helical" evidence="2">
    <location>
        <begin position="27"/>
        <end position="44"/>
    </location>
</feature>
<keyword evidence="4" id="KW-1185">Reference proteome</keyword>
<protein>
    <submittedName>
        <fullName evidence="3">Uncharacterized protein</fullName>
    </submittedName>
</protein>
<evidence type="ECO:0000313" key="3">
    <source>
        <dbReference type="EMBL" id="KAK7064750.1"/>
    </source>
</evidence>
<keyword evidence="2" id="KW-1133">Transmembrane helix</keyword>
<accession>A0AAW0EIZ1</accession>
<reference evidence="3 4" key="1">
    <citation type="journal article" date="2024" name="J Genomics">
        <title>Draft genome sequencing and assembly of Favolaschia claudopus CIRM-BRFM 2984 isolated from oak limbs.</title>
        <authorList>
            <person name="Navarro D."/>
            <person name="Drula E."/>
            <person name="Chaduli D."/>
            <person name="Cazenave R."/>
            <person name="Ahrendt S."/>
            <person name="Wang J."/>
            <person name="Lipzen A."/>
            <person name="Daum C."/>
            <person name="Barry K."/>
            <person name="Grigoriev I.V."/>
            <person name="Favel A."/>
            <person name="Rosso M.N."/>
            <person name="Martin F."/>
        </authorList>
    </citation>
    <scope>NUCLEOTIDE SEQUENCE [LARGE SCALE GENOMIC DNA]</scope>
    <source>
        <strain evidence="3 4">CIRM-BRFM 2984</strain>
    </source>
</reference>
<name>A0AAW0EIZ1_9AGAR</name>
<evidence type="ECO:0000313" key="4">
    <source>
        <dbReference type="Proteomes" id="UP001362999"/>
    </source>
</evidence>
<sequence length="555" mass="59223">MFCFYAFLTIMSWFAYLGATHLVKKGVVELISIAPSILFSVSAVRRDLVSIFFFFHLLVLELIIAGYILLVLVPTNKADVVSASSMALVPSNTGRVTGHPQGSTSGNHGAVNIFSSFGVSLGYTESDPVPSMPGAYPNTVDISTAIPGLDSIRNLGLTILSRILALVTWGFDFFNTVRGLWVVPWEQPTLQLFAFQVLFEGPIKHTYYAPGSAHTGKENTNDQHNDEVKNEPSTHNPSQVDLHILLCIEWAESTAVEPTAASAGAILIESDSFQDDELDRTLVEDTYSAVKRPTSAPPIMNEIDEEVFEHELKCCISAAGSLPILPSASLESTLPANTVNPEPFQNKTPAEAAVFHSLVVKRSRFTLNADAASFIPASSESSSPPPAPSRNLANQEPSRIEISAGGISSFTLNASAASFIPASQSIAPAVLPKVVESSPFKMNADAAPFVPLPPASAPAPPKPTFGPTCLPLCPHRNDPPSYWSPGGTVIPITTPSGGSALHDPVATTSANGPPDFWAPGRSLDDAAIRIVVPSPTRYFYEDKNQNSTIHPLPAA</sequence>